<accession>A0A7Y9PF07</accession>
<organism evidence="2 3">
    <name type="scientific">Granulicella arctica</name>
    <dbReference type="NCBI Taxonomy" id="940613"/>
    <lineage>
        <taxon>Bacteria</taxon>
        <taxon>Pseudomonadati</taxon>
        <taxon>Acidobacteriota</taxon>
        <taxon>Terriglobia</taxon>
        <taxon>Terriglobales</taxon>
        <taxon>Acidobacteriaceae</taxon>
        <taxon>Granulicella</taxon>
    </lineage>
</organism>
<comment type="caution">
    <text evidence="2">The sequence shown here is derived from an EMBL/GenBank/DDBJ whole genome shotgun (WGS) entry which is preliminary data.</text>
</comment>
<dbReference type="RefSeq" id="WP_179488352.1">
    <property type="nucleotide sequence ID" value="NZ_JACCCW010000001.1"/>
</dbReference>
<feature type="region of interest" description="Disordered" evidence="1">
    <location>
        <begin position="1"/>
        <end position="27"/>
    </location>
</feature>
<evidence type="ECO:0000313" key="2">
    <source>
        <dbReference type="EMBL" id="NYF78706.1"/>
    </source>
</evidence>
<dbReference type="InterPro" id="IPR013784">
    <property type="entry name" value="Carb-bd-like_fold"/>
</dbReference>
<evidence type="ECO:0000313" key="3">
    <source>
        <dbReference type="Proteomes" id="UP000589520"/>
    </source>
</evidence>
<name>A0A7Y9PF07_9BACT</name>
<reference evidence="2 3" key="1">
    <citation type="submission" date="2020-07" db="EMBL/GenBank/DDBJ databases">
        <title>Genomic Encyclopedia of Type Strains, Phase IV (KMG-V): Genome sequencing to study the core and pangenomes of soil and plant-associated prokaryotes.</title>
        <authorList>
            <person name="Whitman W."/>
        </authorList>
    </citation>
    <scope>NUCLEOTIDE SEQUENCE [LARGE SCALE GENOMIC DNA]</scope>
    <source>
        <strain evidence="2 3">X4EP2</strain>
    </source>
</reference>
<dbReference type="SUPFAM" id="SSF49452">
    <property type="entry name" value="Starch-binding domain-like"/>
    <property type="match status" value="1"/>
</dbReference>
<dbReference type="AlphaFoldDB" id="A0A7Y9PF07"/>
<dbReference type="GO" id="GO:0030246">
    <property type="term" value="F:carbohydrate binding"/>
    <property type="evidence" value="ECO:0007669"/>
    <property type="project" value="InterPro"/>
</dbReference>
<evidence type="ECO:0008006" key="4">
    <source>
        <dbReference type="Google" id="ProtNLM"/>
    </source>
</evidence>
<keyword evidence="3" id="KW-1185">Reference proteome</keyword>
<dbReference type="Gene3D" id="2.60.40.1120">
    <property type="entry name" value="Carboxypeptidase-like, regulatory domain"/>
    <property type="match status" value="1"/>
</dbReference>
<gene>
    <name evidence="2" type="ORF">HDF17_000993</name>
</gene>
<evidence type="ECO:0000256" key="1">
    <source>
        <dbReference type="SAM" id="MobiDB-lite"/>
    </source>
</evidence>
<dbReference type="EMBL" id="JACCCW010000001">
    <property type="protein sequence ID" value="NYF78706.1"/>
    <property type="molecule type" value="Genomic_DNA"/>
</dbReference>
<protein>
    <recommendedName>
        <fullName evidence="4">Carboxypeptidase regulatory-like domain-containing protein</fullName>
    </recommendedName>
</protein>
<feature type="compositionally biased region" description="Basic and acidic residues" evidence="1">
    <location>
        <begin position="10"/>
        <end position="26"/>
    </location>
</feature>
<dbReference type="Proteomes" id="UP000589520">
    <property type="component" value="Unassembled WGS sequence"/>
</dbReference>
<sequence>MKPPAIQHSAPDHLTESTLEKQDRSTPRRNLHTLALCILLGSLPAISIAQQQAALPEAPSPQASASIAGSVLDIHEGLVPDARITLVEEAHPGERTTVSDPAGNFIFSGLPPGRFRLTITAPGLETFVSAQITLRPGERRELPRIALPLAPANISVQVTVTQVEIAQEQVHIEEKQRVLGVFPNFYSSYIWSAAPLTSGQKFGLAAHSIADPVVFVATGVAAGVEQWRNTFPAYGQGAQGYGKRYGADYADEVSNRMFSSAIYPSLFHQDPRYFYMGSGSKRSRAIYAITRAFVTRGDDGSTQPNYSRILGGFTAGALSNAYHQGDDRGLGLTLRNGFIAIGGHAADNLLREFLFKKFTPEVPGYATGKP</sequence>
<proteinExistence type="predicted"/>
<dbReference type="Pfam" id="PF13620">
    <property type="entry name" value="CarboxypepD_reg"/>
    <property type="match status" value="1"/>
</dbReference>